<organism evidence="1 2">
    <name type="scientific">Saccharopolyspora dendranthemae</name>
    <dbReference type="NCBI Taxonomy" id="1181886"/>
    <lineage>
        <taxon>Bacteria</taxon>
        <taxon>Bacillati</taxon>
        <taxon>Actinomycetota</taxon>
        <taxon>Actinomycetes</taxon>
        <taxon>Pseudonocardiales</taxon>
        <taxon>Pseudonocardiaceae</taxon>
        <taxon>Saccharopolyspora</taxon>
    </lineage>
</organism>
<evidence type="ECO:0000313" key="1">
    <source>
        <dbReference type="EMBL" id="TWF94261.1"/>
    </source>
</evidence>
<reference evidence="1 2" key="1">
    <citation type="submission" date="2019-06" db="EMBL/GenBank/DDBJ databases">
        <title>Sequencing the genomes of 1000 actinobacteria strains.</title>
        <authorList>
            <person name="Klenk H.-P."/>
        </authorList>
    </citation>
    <scope>NUCLEOTIDE SEQUENCE [LARGE SCALE GENOMIC DNA]</scope>
    <source>
        <strain evidence="1 2">DSM 46699</strain>
    </source>
</reference>
<gene>
    <name evidence="1" type="ORF">FHU35_14548</name>
</gene>
<proteinExistence type="predicted"/>
<dbReference type="AlphaFoldDB" id="A0A561U4H8"/>
<protein>
    <submittedName>
        <fullName evidence="1">Uncharacterized protein</fullName>
    </submittedName>
</protein>
<name>A0A561U4H8_9PSEU</name>
<comment type="caution">
    <text evidence="1">The sequence shown here is derived from an EMBL/GenBank/DDBJ whole genome shotgun (WGS) entry which is preliminary data.</text>
</comment>
<keyword evidence="2" id="KW-1185">Reference proteome</keyword>
<sequence>MINSSSRQRPLAFLEEQFGEDISHPFAQRCVGGQHEVGAALRADERQVRALRPVR</sequence>
<dbReference type="Proteomes" id="UP000316184">
    <property type="component" value="Unassembled WGS sequence"/>
</dbReference>
<accession>A0A561U4H8</accession>
<dbReference type="EMBL" id="VIWX01000004">
    <property type="protein sequence ID" value="TWF94261.1"/>
    <property type="molecule type" value="Genomic_DNA"/>
</dbReference>
<evidence type="ECO:0000313" key="2">
    <source>
        <dbReference type="Proteomes" id="UP000316184"/>
    </source>
</evidence>